<sequence length="55" mass="6670">MMKKFPFLFNDIGGKIIEERIKSILLRSEMFHRFALKTYEIYNEVKNKFNNIGKK</sequence>
<dbReference type="EMBL" id="KI926029">
    <property type="protein sequence ID" value="ETW44317.1"/>
    <property type="molecule type" value="Genomic_DNA"/>
</dbReference>
<accession>W4ILI9</accession>
<gene>
    <name evidence="1" type="ORF">PFNF135_01318</name>
</gene>
<reference evidence="1 2" key="2">
    <citation type="submission" date="2013-02" db="EMBL/GenBank/DDBJ databases">
        <title>The Genome Sequence of Plasmodium falciparum NF135/5.C10.</title>
        <authorList>
            <consortium name="The Broad Institute Genome Sequencing Platform"/>
            <consortium name="The Broad Institute Genome Sequencing Center for Infectious Disease"/>
            <person name="Neafsey D."/>
            <person name="Cheeseman I."/>
            <person name="Volkman S."/>
            <person name="Adams J."/>
            <person name="Walker B."/>
            <person name="Young S.K."/>
            <person name="Zeng Q."/>
            <person name="Gargeya S."/>
            <person name="Fitzgerald M."/>
            <person name="Haas B."/>
            <person name="Abouelleil A."/>
            <person name="Alvarado L."/>
            <person name="Arachchi H.M."/>
            <person name="Berlin A.M."/>
            <person name="Chapman S.B."/>
            <person name="Dewar J."/>
            <person name="Goldberg J."/>
            <person name="Griggs A."/>
            <person name="Gujja S."/>
            <person name="Hansen M."/>
            <person name="Howarth C."/>
            <person name="Imamovic A."/>
            <person name="Larimer J."/>
            <person name="McCowan C."/>
            <person name="Murphy C."/>
            <person name="Neiman D."/>
            <person name="Pearson M."/>
            <person name="Priest M."/>
            <person name="Roberts A."/>
            <person name="Saif S."/>
            <person name="Shea T."/>
            <person name="Sisk P."/>
            <person name="Sykes S."/>
            <person name="Wortman J."/>
            <person name="Nusbaum C."/>
            <person name="Birren B."/>
        </authorList>
    </citation>
    <scope>NUCLEOTIDE SEQUENCE [LARGE SCALE GENOMIC DNA]</scope>
    <source>
        <strain evidence="1 2">NF135/5.C10</strain>
    </source>
</reference>
<dbReference type="AlphaFoldDB" id="W4ILI9"/>
<proteinExistence type="predicted"/>
<evidence type="ECO:0000313" key="1">
    <source>
        <dbReference type="EMBL" id="ETW44317.1"/>
    </source>
</evidence>
<name>W4ILI9_PLAFA</name>
<dbReference type="Proteomes" id="UP000019114">
    <property type="component" value="Unassembled WGS sequence"/>
</dbReference>
<protein>
    <submittedName>
        <fullName evidence="1">Uncharacterized protein</fullName>
    </submittedName>
</protein>
<reference evidence="1 2" key="1">
    <citation type="submission" date="2013-02" db="EMBL/GenBank/DDBJ databases">
        <title>The Genome Annotation of Plasmodium falciparum NF135/5.C10.</title>
        <authorList>
            <consortium name="The Broad Institute Genome Sequencing Platform"/>
            <consortium name="The Broad Institute Genome Sequencing Center for Infectious Disease"/>
            <person name="Neafsey D."/>
            <person name="Hoffman S."/>
            <person name="Volkman S."/>
            <person name="Rosenthal P."/>
            <person name="Walker B."/>
            <person name="Young S.K."/>
            <person name="Zeng Q."/>
            <person name="Gargeya S."/>
            <person name="Fitzgerald M."/>
            <person name="Haas B."/>
            <person name="Abouelleil A."/>
            <person name="Allen A.W."/>
            <person name="Alvarado L."/>
            <person name="Arachchi H.M."/>
            <person name="Berlin A.M."/>
            <person name="Chapman S.B."/>
            <person name="Gainer-Dewar J."/>
            <person name="Goldberg J."/>
            <person name="Griggs A."/>
            <person name="Gujja S."/>
            <person name="Hansen M."/>
            <person name="Howarth C."/>
            <person name="Imamovic A."/>
            <person name="Ireland A."/>
            <person name="Larimer J."/>
            <person name="McCowan C."/>
            <person name="Murphy C."/>
            <person name="Pearson M."/>
            <person name="Poon T.W."/>
            <person name="Priest M."/>
            <person name="Roberts A."/>
            <person name="Saif S."/>
            <person name="Shea T."/>
            <person name="Sisk P."/>
            <person name="Sykes S."/>
            <person name="Wortman J."/>
            <person name="Nusbaum C."/>
            <person name="Birren B."/>
        </authorList>
    </citation>
    <scope>NUCLEOTIDE SEQUENCE [LARGE SCALE GENOMIC DNA]</scope>
    <source>
        <strain evidence="1 2">NF135/5.C10</strain>
    </source>
</reference>
<organism evidence="1 2">
    <name type="scientific">Plasmodium falciparum NF135/5.C10</name>
    <dbReference type="NCBI Taxonomy" id="1036726"/>
    <lineage>
        <taxon>Eukaryota</taxon>
        <taxon>Sar</taxon>
        <taxon>Alveolata</taxon>
        <taxon>Apicomplexa</taxon>
        <taxon>Aconoidasida</taxon>
        <taxon>Haemosporida</taxon>
        <taxon>Plasmodiidae</taxon>
        <taxon>Plasmodium</taxon>
        <taxon>Plasmodium (Laverania)</taxon>
    </lineage>
</organism>
<evidence type="ECO:0000313" key="2">
    <source>
        <dbReference type="Proteomes" id="UP000019114"/>
    </source>
</evidence>